<gene>
    <name evidence="1" type="ORF">K0M31_014303</name>
</gene>
<dbReference type="Proteomes" id="UP001177670">
    <property type="component" value="Unassembled WGS sequence"/>
</dbReference>
<evidence type="ECO:0000313" key="1">
    <source>
        <dbReference type="EMBL" id="KAK1132935.1"/>
    </source>
</evidence>
<dbReference type="EMBL" id="JAHYIQ010000004">
    <property type="protein sequence ID" value="KAK1132935.1"/>
    <property type="molecule type" value="Genomic_DNA"/>
</dbReference>
<reference evidence="1" key="1">
    <citation type="submission" date="2021-10" db="EMBL/GenBank/DDBJ databases">
        <title>Melipona bicolor Genome sequencing and assembly.</title>
        <authorList>
            <person name="Araujo N.S."/>
            <person name="Arias M.C."/>
        </authorList>
    </citation>
    <scope>NUCLEOTIDE SEQUENCE</scope>
    <source>
        <strain evidence="1">USP_2M_L1-L4_2017</strain>
        <tissue evidence="1">Whole body</tissue>
    </source>
</reference>
<sequence length="149" mass="16526">MGSCKIRVKGIKGTSRNKAENSFFCQISKSASHALCKSTADQAIHAIEVPIAIAKNHYRIGRAISTSIPATPVSLNPQLKFADRPVPRLPPFLRIALLLHHAPEEHVPDDEAADNEEYLGARVCRREFLMIEPPREEPITGHHGRHPTD</sequence>
<name>A0AA40G901_9HYME</name>
<accession>A0AA40G901</accession>
<keyword evidence="2" id="KW-1185">Reference proteome</keyword>
<organism evidence="1 2">
    <name type="scientific">Melipona bicolor</name>
    <dbReference type="NCBI Taxonomy" id="60889"/>
    <lineage>
        <taxon>Eukaryota</taxon>
        <taxon>Metazoa</taxon>
        <taxon>Ecdysozoa</taxon>
        <taxon>Arthropoda</taxon>
        <taxon>Hexapoda</taxon>
        <taxon>Insecta</taxon>
        <taxon>Pterygota</taxon>
        <taxon>Neoptera</taxon>
        <taxon>Endopterygota</taxon>
        <taxon>Hymenoptera</taxon>
        <taxon>Apocrita</taxon>
        <taxon>Aculeata</taxon>
        <taxon>Apoidea</taxon>
        <taxon>Anthophila</taxon>
        <taxon>Apidae</taxon>
        <taxon>Melipona</taxon>
    </lineage>
</organism>
<evidence type="ECO:0000313" key="2">
    <source>
        <dbReference type="Proteomes" id="UP001177670"/>
    </source>
</evidence>
<protein>
    <submittedName>
        <fullName evidence="1">Uncharacterized protein</fullName>
    </submittedName>
</protein>
<dbReference type="AlphaFoldDB" id="A0AA40G901"/>
<proteinExistence type="predicted"/>
<comment type="caution">
    <text evidence="1">The sequence shown here is derived from an EMBL/GenBank/DDBJ whole genome shotgun (WGS) entry which is preliminary data.</text>
</comment>